<dbReference type="Gene3D" id="2.20.28.10">
    <property type="match status" value="1"/>
</dbReference>
<dbReference type="PROSITE" id="PS50903">
    <property type="entry name" value="RUBREDOXIN_LIKE"/>
    <property type="match status" value="1"/>
</dbReference>
<dbReference type="PANTHER" id="PTHR47627:SF1">
    <property type="entry name" value="RUBREDOXIN-1-RELATED"/>
    <property type="match status" value="1"/>
</dbReference>
<evidence type="ECO:0000313" key="8">
    <source>
        <dbReference type="EMBL" id="CUU42255.1"/>
    </source>
</evidence>
<reference evidence="7" key="1">
    <citation type="journal article" date="2015" name="Genome Announc.">
        <title>Complete Genome Sequence of the Bacteriochlorophyll b-Producing Photosynthetic Bacterium Blastochloris viridis.</title>
        <authorList>
            <person name="Tsukatani Y."/>
            <person name="Hirose Y."/>
            <person name="Harada J."/>
            <person name="Misawa N."/>
            <person name="Mori K."/>
            <person name="Inoue K."/>
            <person name="Tamiaki H."/>
        </authorList>
    </citation>
    <scope>NUCLEOTIDE SEQUENCE [LARGE SCALE GENOMIC DNA]</scope>
    <source>
        <strain evidence="7">DSM 133</strain>
    </source>
</reference>
<dbReference type="OrthoDB" id="9808980at2"/>
<dbReference type="STRING" id="1079.BVIR_1818"/>
<dbReference type="AlphaFoldDB" id="A0A0H5BHB0"/>
<dbReference type="PATRIC" id="fig|1079.6.peg.1883"/>
<reference evidence="8" key="2">
    <citation type="submission" date="2015-11" db="EMBL/GenBank/DDBJ databases">
        <authorList>
            <person name="Zhang Y."/>
            <person name="Guo Z."/>
        </authorList>
    </citation>
    <scope>NUCLEOTIDE SEQUENCE</scope>
    <source>
        <strain evidence="8">1</strain>
    </source>
</reference>
<dbReference type="SUPFAM" id="SSF57802">
    <property type="entry name" value="Rubredoxin-like"/>
    <property type="match status" value="1"/>
</dbReference>
<protein>
    <submittedName>
        <fullName evidence="8">Rubredoxin</fullName>
    </submittedName>
</protein>
<evidence type="ECO:0000256" key="3">
    <source>
        <dbReference type="ARBA" id="ARBA00022723"/>
    </source>
</evidence>
<dbReference type="InterPro" id="IPR024934">
    <property type="entry name" value="Rubredoxin-like_dom"/>
</dbReference>
<dbReference type="PROSITE" id="PS00202">
    <property type="entry name" value="RUBREDOXIN"/>
    <property type="match status" value="1"/>
</dbReference>
<comment type="cofactor">
    <cofactor evidence="1">
        <name>Fe(3+)</name>
        <dbReference type="ChEBI" id="CHEBI:29034"/>
    </cofactor>
</comment>
<dbReference type="Pfam" id="PF00301">
    <property type="entry name" value="Rubredoxin"/>
    <property type="match status" value="1"/>
</dbReference>
<evidence type="ECO:0000256" key="5">
    <source>
        <dbReference type="ARBA" id="ARBA00023004"/>
    </source>
</evidence>
<sequence length="100" mass="10709">MIRPPPTPCRRDLLSRAVALGAAALAGWLGLGGASAATQRWVCTNPDCHPYIYDPAVGDGVNLADPDHPLPPGIAFDDLPDDWRCPDCGSPKSFFRPTRL</sequence>
<dbReference type="GO" id="GO:0009055">
    <property type="term" value="F:electron transfer activity"/>
    <property type="evidence" value="ECO:0007669"/>
    <property type="project" value="TreeGrafter"/>
</dbReference>
<evidence type="ECO:0000313" key="7">
    <source>
        <dbReference type="EMBL" id="BAS00520.1"/>
    </source>
</evidence>
<keyword evidence="4" id="KW-0249">Electron transport</keyword>
<dbReference type="InterPro" id="IPR024935">
    <property type="entry name" value="Rubredoxin_dom"/>
</dbReference>
<dbReference type="GO" id="GO:0043448">
    <property type="term" value="P:alkane catabolic process"/>
    <property type="evidence" value="ECO:0007669"/>
    <property type="project" value="TreeGrafter"/>
</dbReference>
<organism evidence="8 9">
    <name type="scientific">Blastochloris viridis</name>
    <name type="common">Rhodopseudomonas viridis</name>
    <dbReference type="NCBI Taxonomy" id="1079"/>
    <lineage>
        <taxon>Bacteria</taxon>
        <taxon>Pseudomonadati</taxon>
        <taxon>Pseudomonadota</taxon>
        <taxon>Alphaproteobacteria</taxon>
        <taxon>Hyphomicrobiales</taxon>
        <taxon>Blastochloridaceae</taxon>
        <taxon>Blastochloris</taxon>
    </lineage>
</organism>
<evidence type="ECO:0000256" key="4">
    <source>
        <dbReference type="ARBA" id="ARBA00022982"/>
    </source>
</evidence>
<dbReference type="Proteomes" id="UP000065734">
    <property type="component" value="Chromosome I"/>
</dbReference>
<name>A0A0H5BHB0_BLAVI</name>
<dbReference type="InterPro" id="IPR050526">
    <property type="entry name" value="Rubredoxin_ET"/>
</dbReference>
<evidence type="ECO:0000259" key="6">
    <source>
        <dbReference type="PROSITE" id="PS50903"/>
    </source>
</evidence>
<proteinExistence type="predicted"/>
<dbReference type="InterPro" id="IPR006311">
    <property type="entry name" value="TAT_signal"/>
</dbReference>
<evidence type="ECO:0000256" key="1">
    <source>
        <dbReference type="ARBA" id="ARBA00001965"/>
    </source>
</evidence>
<keyword evidence="2" id="KW-0813">Transport</keyword>
<dbReference type="KEGG" id="bvr:BVIR_1818"/>
<evidence type="ECO:0000313" key="9">
    <source>
        <dbReference type="Proteomes" id="UP000065734"/>
    </source>
</evidence>
<dbReference type="EMBL" id="LN907867">
    <property type="protein sequence ID" value="CUU42255.1"/>
    <property type="molecule type" value="Genomic_DNA"/>
</dbReference>
<keyword evidence="5" id="KW-0408">Iron</keyword>
<dbReference type="InterPro" id="IPR018527">
    <property type="entry name" value="Rubredoxin_Fe_BS"/>
</dbReference>
<reference evidence="9" key="3">
    <citation type="journal article" date="2016" name="Genome Announc.">
        <title>Revised genome sequence of the purple photosynthetic bacterium Blastochloris viridis.</title>
        <authorList>
            <person name="Liu L.N."/>
            <person name="Faulkner M."/>
            <person name="Liu X."/>
            <person name="Huang F."/>
            <person name="Darby A.C."/>
            <person name="Hall N."/>
        </authorList>
    </citation>
    <scope>NUCLEOTIDE SEQUENCE [LARGE SCALE GENOMIC DNA]</scope>
    <source>
        <strain evidence="9">ATCC 19567 / DSM 133 / F</strain>
    </source>
</reference>
<keyword evidence="9" id="KW-1185">Reference proteome</keyword>
<dbReference type="GO" id="GO:0005506">
    <property type="term" value="F:iron ion binding"/>
    <property type="evidence" value="ECO:0007669"/>
    <property type="project" value="InterPro"/>
</dbReference>
<dbReference type="PANTHER" id="PTHR47627">
    <property type="entry name" value="RUBREDOXIN"/>
    <property type="match status" value="1"/>
</dbReference>
<dbReference type="RefSeq" id="WP_055037347.1">
    <property type="nucleotide sequence ID" value="NZ_AP014854.2"/>
</dbReference>
<keyword evidence="3" id="KW-0479">Metal-binding</keyword>
<evidence type="ECO:0000256" key="2">
    <source>
        <dbReference type="ARBA" id="ARBA00022448"/>
    </source>
</evidence>
<dbReference type="PROSITE" id="PS51318">
    <property type="entry name" value="TAT"/>
    <property type="match status" value="1"/>
</dbReference>
<dbReference type="CDD" id="cd00730">
    <property type="entry name" value="rubredoxin"/>
    <property type="match status" value="1"/>
</dbReference>
<feature type="domain" description="Rubredoxin-like" evidence="6">
    <location>
        <begin position="51"/>
        <end position="98"/>
    </location>
</feature>
<gene>
    <name evidence="7" type="ORF">BV133_2926</name>
    <name evidence="8" type="ORF">BVIRIDIS_12630</name>
</gene>
<accession>A0A0H5BHB0</accession>
<dbReference type="EMBL" id="AP014854">
    <property type="protein sequence ID" value="BAS00520.1"/>
    <property type="molecule type" value="Genomic_DNA"/>
</dbReference>